<evidence type="ECO:0000313" key="2">
    <source>
        <dbReference type="EMBL" id="KAJ7380585.1"/>
    </source>
</evidence>
<proteinExistence type="predicted"/>
<name>A0A9W9ZFN7_9CNID</name>
<sequence>MNSYITRMQRKRKQSAKRKQKRSCKKRKELKGKRKKQAKKQQKKRRDNIQDSKAVEAADRETGFKGLSEFLKNQSSNKPTLLVANNAANNAASGS</sequence>
<dbReference type="EMBL" id="MU826353">
    <property type="protein sequence ID" value="KAJ7380585.1"/>
    <property type="molecule type" value="Genomic_DNA"/>
</dbReference>
<comment type="caution">
    <text evidence="2">The sequence shown here is derived from an EMBL/GenBank/DDBJ whole genome shotgun (WGS) entry which is preliminary data.</text>
</comment>
<accession>A0A9W9ZFN7</accession>
<organism evidence="2 3">
    <name type="scientific">Desmophyllum pertusum</name>
    <dbReference type="NCBI Taxonomy" id="174260"/>
    <lineage>
        <taxon>Eukaryota</taxon>
        <taxon>Metazoa</taxon>
        <taxon>Cnidaria</taxon>
        <taxon>Anthozoa</taxon>
        <taxon>Hexacorallia</taxon>
        <taxon>Scleractinia</taxon>
        <taxon>Caryophylliina</taxon>
        <taxon>Caryophylliidae</taxon>
        <taxon>Desmophyllum</taxon>
    </lineage>
</organism>
<evidence type="ECO:0000313" key="3">
    <source>
        <dbReference type="Proteomes" id="UP001163046"/>
    </source>
</evidence>
<dbReference type="Proteomes" id="UP001163046">
    <property type="component" value="Unassembled WGS sequence"/>
</dbReference>
<gene>
    <name evidence="2" type="ORF">OS493_009052</name>
</gene>
<dbReference type="AlphaFoldDB" id="A0A9W9ZFN7"/>
<feature type="region of interest" description="Disordered" evidence="1">
    <location>
        <begin position="1"/>
        <end position="63"/>
    </location>
</feature>
<reference evidence="2" key="1">
    <citation type="submission" date="2023-01" db="EMBL/GenBank/DDBJ databases">
        <title>Genome assembly of the deep-sea coral Lophelia pertusa.</title>
        <authorList>
            <person name="Herrera S."/>
            <person name="Cordes E."/>
        </authorList>
    </citation>
    <scope>NUCLEOTIDE SEQUENCE</scope>
    <source>
        <strain evidence="2">USNM1676648</strain>
        <tissue evidence="2">Polyp</tissue>
    </source>
</reference>
<protein>
    <submittedName>
        <fullName evidence="2">Uncharacterized protein</fullName>
    </submittedName>
</protein>
<feature type="compositionally biased region" description="Basic residues" evidence="1">
    <location>
        <begin position="8"/>
        <end position="46"/>
    </location>
</feature>
<feature type="compositionally biased region" description="Basic and acidic residues" evidence="1">
    <location>
        <begin position="47"/>
        <end position="63"/>
    </location>
</feature>
<keyword evidence="3" id="KW-1185">Reference proteome</keyword>
<evidence type="ECO:0000256" key="1">
    <source>
        <dbReference type="SAM" id="MobiDB-lite"/>
    </source>
</evidence>